<organism evidence="1 2">
    <name type="scientific">Lacticaseibacillus manihotivorans</name>
    <dbReference type="NCBI Taxonomy" id="88233"/>
    <lineage>
        <taxon>Bacteria</taxon>
        <taxon>Bacillati</taxon>
        <taxon>Bacillota</taxon>
        <taxon>Bacilli</taxon>
        <taxon>Lactobacillales</taxon>
        <taxon>Lactobacillaceae</taxon>
        <taxon>Lacticaseibacillus</taxon>
    </lineage>
</organism>
<dbReference type="EMBL" id="CP045068">
    <property type="protein sequence ID" value="QFQ92243.1"/>
    <property type="molecule type" value="Genomic_DNA"/>
</dbReference>
<name>A0A5P8JT01_9LACO</name>
<protein>
    <submittedName>
        <fullName evidence="1">LPXTG cell wall anchor domain-containing protein</fullName>
    </submittedName>
</protein>
<proteinExistence type="predicted"/>
<gene>
    <name evidence="1" type="ORF">LM010_12815</name>
</gene>
<evidence type="ECO:0000313" key="1">
    <source>
        <dbReference type="EMBL" id="QFQ92243.1"/>
    </source>
</evidence>
<dbReference type="Proteomes" id="UP000388452">
    <property type="component" value="Chromosome"/>
</dbReference>
<dbReference type="NCBIfam" id="TIGR01167">
    <property type="entry name" value="LPXTG_anchor"/>
    <property type="match status" value="1"/>
</dbReference>
<sequence length="611" mass="66462">MLIGLVIIMFGMIIWLFNTRKKMKTHLTISVTGDSPQVAKGVIQTPNHPNLPATGNSRSLPLALAGVLMVSLIILKASKRHAWWVLCLCFALSGPKPVNAAELIDINHTQVSTWDVIPAMPTPQFNPFWPTNNGFMGPTPDNSFLTTNVNQPVDLTAKYGRPPVTDTFKSLGVTLTIWQVSVFAGGRYQAKRVFTDTKSTDVQAFVYRFSFDFKYTPTTPGTYFLQYTTNTPISLGDPTLVATSISRLMVKQPTTTLSIQAPPVVFPSTGSPANQATAQITPIDATDQIKWVPGPNVNVEHTTGASIGFRGQTTQSINWDPNRPGLPAKLNATAGKVSAQHDFHIGGLAAVNTSLDALDRAPLRHTTQGLQATAAQLPAGRWQYDWLLIPTKKVGNVLQVDTSKQVAMKNFSGVNNASGFVDDLTDNAVAFELLPTGNLVDTLMQATSAGTAYVLQLQLTMVDRQQLYTLTSNFAGITVAKPQQPLALHVDQKADWTFTRLQLFDETPVAPNSPITVTLRDDHKPADWTLSVSLASTPSKKDFPFALLIGNAQQVDYDHPAAVIRTGKANLNAEPIDLRLKPTQEATTSLAKHWHADIVWTVAQKIDANGL</sequence>
<accession>A0A5P8JT01</accession>
<dbReference type="AlphaFoldDB" id="A0A5P8JT01"/>
<evidence type="ECO:0000313" key="2">
    <source>
        <dbReference type="Proteomes" id="UP000388452"/>
    </source>
</evidence>
<reference evidence="1 2" key="1">
    <citation type="submission" date="2019-10" db="EMBL/GenBank/DDBJ databases">
        <title>Genome sequencing of Lactobacillus manihotivorans.</title>
        <authorList>
            <person name="Kim K."/>
        </authorList>
    </citation>
    <scope>NUCLEOTIDE SEQUENCE [LARGE SCALE GENOMIC DNA]</scope>
    <source>
        <strain evidence="1 2">LM010</strain>
    </source>
</reference>